<dbReference type="InterPro" id="IPR015590">
    <property type="entry name" value="Aldehyde_DH_dom"/>
</dbReference>
<dbReference type="PROSITE" id="PS00687">
    <property type="entry name" value="ALDEHYDE_DEHYDR_GLU"/>
    <property type="match status" value="1"/>
</dbReference>
<dbReference type="Gene3D" id="3.40.605.10">
    <property type="entry name" value="Aldehyde Dehydrogenase, Chain A, domain 1"/>
    <property type="match status" value="1"/>
</dbReference>
<evidence type="ECO:0000313" key="7">
    <source>
        <dbReference type="EMBL" id="SIS52125.1"/>
    </source>
</evidence>
<dbReference type="InterPro" id="IPR029510">
    <property type="entry name" value="Ald_DH_CS_GLU"/>
</dbReference>
<dbReference type="FunFam" id="3.40.605.10:FF:000026">
    <property type="entry name" value="Aldehyde dehydrogenase, putative"/>
    <property type="match status" value="1"/>
</dbReference>
<dbReference type="Gene3D" id="3.40.309.10">
    <property type="entry name" value="Aldehyde Dehydrogenase, Chain A, domain 2"/>
    <property type="match status" value="1"/>
</dbReference>
<keyword evidence="3" id="KW-0520">NAD</keyword>
<dbReference type="EMBL" id="FTOO01000001">
    <property type="protein sequence ID" value="SIS52125.1"/>
    <property type="molecule type" value="Genomic_DNA"/>
</dbReference>
<evidence type="ECO:0000313" key="8">
    <source>
        <dbReference type="Proteomes" id="UP000186156"/>
    </source>
</evidence>
<evidence type="ECO:0000256" key="3">
    <source>
        <dbReference type="ARBA" id="ARBA00023027"/>
    </source>
</evidence>
<dbReference type="PANTHER" id="PTHR11699">
    <property type="entry name" value="ALDEHYDE DEHYDROGENASE-RELATED"/>
    <property type="match status" value="1"/>
</dbReference>
<dbReference type="InterPro" id="IPR016162">
    <property type="entry name" value="Ald_DH_N"/>
</dbReference>
<dbReference type="InterPro" id="IPR016161">
    <property type="entry name" value="Ald_DH/histidinol_DH"/>
</dbReference>
<keyword evidence="2 5" id="KW-0560">Oxidoreductase</keyword>
<reference evidence="8" key="1">
    <citation type="submission" date="2017-01" db="EMBL/GenBank/DDBJ databases">
        <authorList>
            <person name="Varghese N."/>
            <person name="Submissions S."/>
        </authorList>
    </citation>
    <scope>NUCLEOTIDE SEQUENCE [LARGE SCALE GENOMIC DNA]</scope>
    <source>
        <strain evidence="8">DSM 16176</strain>
    </source>
</reference>
<organism evidence="7 8">
    <name type="scientific">Alicyclobacillus vulcanalis</name>
    <dbReference type="NCBI Taxonomy" id="252246"/>
    <lineage>
        <taxon>Bacteria</taxon>
        <taxon>Bacillati</taxon>
        <taxon>Bacillota</taxon>
        <taxon>Bacilli</taxon>
        <taxon>Bacillales</taxon>
        <taxon>Alicyclobacillaceae</taxon>
        <taxon>Alicyclobacillus</taxon>
    </lineage>
</organism>
<dbReference type="AlphaFoldDB" id="A0A1N7JS37"/>
<feature type="active site" evidence="4">
    <location>
        <position position="269"/>
    </location>
</feature>
<evidence type="ECO:0000256" key="5">
    <source>
        <dbReference type="RuleBase" id="RU003345"/>
    </source>
</evidence>
<accession>A0A1N7JS37</accession>
<name>A0A1N7JS37_9BACL</name>
<proteinExistence type="inferred from homology"/>
<sequence>MAVQEVNASALHPDVVEFLKGPKGLFIDGEFVPSLSGKTFASINPATEEVLTEVAEAEAPDIDRAVKAARQAFESGPWSRMSAADRSRLLYRLADLMEEHKLQLAQLETLDNGKPIRESLNADLPLAIEHIRYYAGWPTKVVGQTIPVAGKYFNYTRHEPVGVVGQIIPWNFPLLMACWKIGAALAMGCTVVLKPAEQTPLSALYLAKLIQEAGFPAGVVNVVPGFGETAGQALVEHPDVNKIAFTGSTEVGKLIMQNAARTLKRVTLELGGKSPNIILPDADMKRAIPGAFMGIMFNQGQVCCAGSRLFVQKKAYDNVVADLVSLAKNIRQGPGLEQSTEMGPLVSDEQEKRVLGYIEKGIEQGAEVLVGGAKASERGYFVQPTIFANVRDDMTIAREEIFGPVVAAMPFEDLDEVIARANDTDYGLAAGVWTENIRNAHYIASKLKAGTVWVNCYNVFDAAAPFGGYKQSGIGREMGSYALNNYTEVKDVWISLS</sequence>
<dbReference type="RefSeq" id="WP_076344079.1">
    <property type="nucleotide sequence ID" value="NZ_FTOO01000001.1"/>
</dbReference>
<dbReference type="STRING" id="252246.SAMN05421799_101151"/>
<evidence type="ECO:0000259" key="6">
    <source>
        <dbReference type="Pfam" id="PF00171"/>
    </source>
</evidence>
<evidence type="ECO:0000256" key="1">
    <source>
        <dbReference type="ARBA" id="ARBA00009986"/>
    </source>
</evidence>
<dbReference type="FunFam" id="3.40.309.10:FF:000001">
    <property type="entry name" value="Mitochondrial aldehyde dehydrogenase 2"/>
    <property type="match status" value="1"/>
</dbReference>
<dbReference type="GO" id="GO:0019752">
    <property type="term" value="P:carboxylic acid metabolic process"/>
    <property type="evidence" value="ECO:0007669"/>
    <property type="project" value="UniProtKB-ARBA"/>
</dbReference>
<gene>
    <name evidence="7" type="ORF">SAMN05421799_101151</name>
</gene>
<dbReference type="OrthoDB" id="9758906at2"/>
<dbReference type="GO" id="GO:0016620">
    <property type="term" value="F:oxidoreductase activity, acting on the aldehyde or oxo group of donors, NAD or NADP as acceptor"/>
    <property type="evidence" value="ECO:0007669"/>
    <property type="project" value="InterPro"/>
</dbReference>
<feature type="domain" description="Aldehyde dehydrogenase" evidence="6">
    <location>
        <begin position="32"/>
        <end position="492"/>
    </location>
</feature>
<evidence type="ECO:0000256" key="4">
    <source>
        <dbReference type="PROSITE-ProRule" id="PRU10007"/>
    </source>
</evidence>
<dbReference type="InterPro" id="IPR016163">
    <property type="entry name" value="Ald_DH_C"/>
</dbReference>
<protein>
    <submittedName>
        <fullName evidence="7">Aldehyde dehydrogenase (Acceptor)</fullName>
    </submittedName>
</protein>
<dbReference type="SUPFAM" id="SSF53720">
    <property type="entry name" value="ALDH-like"/>
    <property type="match status" value="1"/>
</dbReference>
<comment type="similarity">
    <text evidence="1 5">Belongs to the aldehyde dehydrogenase family.</text>
</comment>
<dbReference type="Proteomes" id="UP000186156">
    <property type="component" value="Unassembled WGS sequence"/>
</dbReference>
<dbReference type="CDD" id="cd07091">
    <property type="entry name" value="ALDH_F1-2_Ald2-like"/>
    <property type="match status" value="1"/>
</dbReference>
<dbReference type="Pfam" id="PF00171">
    <property type="entry name" value="Aldedh"/>
    <property type="match status" value="1"/>
</dbReference>
<dbReference type="FunFam" id="3.40.605.10:FF:000011">
    <property type="entry name" value="ALD5p Mitochondrial aldehyde dehydrogenase"/>
    <property type="match status" value="1"/>
</dbReference>
<keyword evidence="8" id="KW-1185">Reference proteome</keyword>
<evidence type="ECO:0000256" key="2">
    <source>
        <dbReference type="ARBA" id="ARBA00023002"/>
    </source>
</evidence>